<feature type="domain" description="SusD-like N-terminal" evidence="7">
    <location>
        <begin position="98"/>
        <end position="225"/>
    </location>
</feature>
<dbReference type="CDD" id="cd08977">
    <property type="entry name" value="SusD"/>
    <property type="match status" value="1"/>
</dbReference>
<evidence type="ECO:0000259" key="7">
    <source>
        <dbReference type="Pfam" id="PF14322"/>
    </source>
</evidence>
<dbReference type="AlphaFoldDB" id="A0A848GJM3"/>
<accession>A0A848GJM3</accession>
<dbReference type="RefSeq" id="WP_169224920.1">
    <property type="nucleotide sequence ID" value="NZ_JABBGC010000001.1"/>
</dbReference>
<organism evidence="8 9">
    <name type="scientific">Chitinophaga fulva</name>
    <dbReference type="NCBI Taxonomy" id="2728842"/>
    <lineage>
        <taxon>Bacteria</taxon>
        <taxon>Pseudomonadati</taxon>
        <taxon>Bacteroidota</taxon>
        <taxon>Chitinophagia</taxon>
        <taxon>Chitinophagales</taxon>
        <taxon>Chitinophagaceae</taxon>
        <taxon>Chitinophaga</taxon>
    </lineage>
</organism>
<keyword evidence="4" id="KW-0472">Membrane</keyword>
<reference evidence="8 9" key="1">
    <citation type="submission" date="2020-04" db="EMBL/GenBank/DDBJ databases">
        <title>Chitinophaga sp. G-6-1-13 sp. nov., isolated from soil.</title>
        <authorList>
            <person name="Dahal R.H."/>
            <person name="Chaudhary D.K."/>
        </authorList>
    </citation>
    <scope>NUCLEOTIDE SEQUENCE [LARGE SCALE GENOMIC DNA]</scope>
    <source>
        <strain evidence="8 9">G-6-1-13</strain>
    </source>
</reference>
<comment type="caution">
    <text evidence="8">The sequence shown here is derived from an EMBL/GenBank/DDBJ whole genome shotgun (WGS) entry which is preliminary data.</text>
</comment>
<comment type="subcellular location">
    <subcellularLocation>
        <location evidence="1">Cell outer membrane</location>
    </subcellularLocation>
</comment>
<dbReference type="GO" id="GO:0009279">
    <property type="term" value="C:cell outer membrane"/>
    <property type="evidence" value="ECO:0007669"/>
    <property type="project" value="UniProtKB-SubCell"/>
</dbReference>
<name>A0A848GJM3_9BACT</name>
<evidence type="ECO:0000313" key="8">
    <source>
        <dbReference type="EMBL" id="NML37881.1"/>
    </source>
</evidence>
<sequence length="485" mass="54623">MKITLKKIIHIILLPAVLLPYSCNKDFLDIRPKGKLIAANTGDYDQLFNNVSLITRNNEVTVPLGDEVLAVDNMFLTTTLRAQRLFRWEDVIYQNDEQAPELDFSDIYIYNKIINETGNSTGGTEQQKQSLIAEAKAMRAWSYFQLINYYGKPYNKSTAAGDPGVPLVTVADVTQNKFIRASVQEVYDFMIKDLRDAIPLLPVKIISRIRMGRAAAQALLGKIYLFMNNPEAALPLLEDAMNNVSLTDAGTPATTMELYDLNITMAANGPWGYNPVYPPFSFGIPSVSNNTENLFARQFINYWTAFSTEFALTPQTVQSYSSTDQRLKFLRANSSSSLPYPVPGSMGKYGIAGCNNGVTLPDLYLLRAECRARLNNLAGARTDIEALRVKRMSATEAVLPPGLNQEDMIRFIITERIREFALQGYRWFDMRRLSTDPLFAADTYQHFYYDATGKLKGTYTLKPERLTLRLPQIVINQNPGMINNP</sequence>
<evidence type="ECO:0000256" key="3">
    <source>
        <dbReference type="ARBA" id="ARBA00022729"/>
    </source>
</evidence>
<dbReference type="Pfam" id="PF07980">
    <property type="entry name" value="SusD_RagB"/>
    <property type="match status" value="1"/>
</dbReference>
<dbReference type="Pfam" id="PF14322">
    <property type="entry name" value="SusD-like_3"/>
    <property type="match status" value="1"/>
</dbReference>
<keyword evidence="5" id="KW-0998">Cell outer membrane</keyword>
<evidence type="ECO:0000256" key="2">
    <source>
        <dbReference type="ARBA" id="ARBA00006275"/>
    </source>
</evidence>
<evidence type="ECO:0000313" key="9">
    <source>
        <dbReference type="Proteomes" id="UP000583266"/>
    </source>
</evidence>
<dbReference type="InterPro" id="IPR012944">
    <property type="entry name" value="SusD_RagB_dom"/>
</dbReference>
<keyword evidence="3" id="KW-0732">Signal</keyword>
<dbReference type="InterPro" id="IPR011990">
    <property type="entry name" value="TPR-like_helical_dom_sf"/>
</dbReference>
<comment type="similarity">
    <text evidence="2">Belongs to the SusD family.</text>
</comment>
<evidence type="ECO:0000256" key="5">
    <source>
        <dbReference type="ARBA" id="ARBA00023237"/>
    </source>
</evidence>
<dbReference type="Proteomes" id="UP000583266">
    <property type="component" value="Unassembled WGS sequence"/>
</dbReference>
<dbReference type="EMBL" id="JABBGC010000001">
    <property type="protein sequence ID" value="NML37881.1"/>
    <property type="molecule type" value="Genomic_DNA"/>
</dbReference>
<evidence type="ECO:0000259" key="6">
    <source>
        <dbReference type="Pfam" id="PF07980"/>
    </source>
</evidence>
<protein>
    <submittedName>
        <fullName evidence="8">RagB/SusD family nutrient uptake outer membrane protein</fullName>
    </submittedName>
</protein>
<evidence type="ECO:0000256" key="1">
    <source>
        <dbReference type="ARBA" id="ARBA00004442"/>
    </source>
</evidence>
<keyword evidence="9" id="KW-1185">Reference proteome</keyword>
<evidence type="ECO:0000256" key="4">
    <source>
        <dbReference type="ARBA" id="ARBA00023136"/>
    </source>
</evidence>
<feature type="domain" description="RagB/SusD" evidence="6">
    <location>
        <begin position="362"/>
        <end position="485"/>
    </location>
</feature>
<proteinExistence type="inferred from homology"/>
<dbReference type="SUPFAM" id="SSF48452">
    <property type="entry name" value="TPR-like"/>
    <property type="match status" value="1"/>
</dbReference>
<dbReference type="Gene3D" id="1.25.40.390">
    <property type="match status" value="1"/>
</dbReference>
<dbReference type="InterPro" id="IPR033985">
    <property type="entry name" value="SusD-like_N"/>
</dbReference>
<gene>
    <name evidence="8" type="ORF">HHL17_11810</name>
</gene>